<keyword evidence="6" id="KW-0460">Magnesium</keyword>
<accession>A0A0B6YDN3</accession>
<dbReference type="EMBL" id="HACG01007497">
    <property type="protein sequence ID" value="CEK54362.1"/>
    <property type="molecule type" value="Transcribed_RNA"/>
</dbReference>
<keyword evidence="5" id="KW-0547">Nucleotide-binding</keyword>
<keyword evidence="7" id="KW-0342">GTP-binding</keyword>
<evidence type="ECO:0000259" key="8">
    <source>
        <dbReference type="PROSITE" id="PS51706"/>
    </source>
</evidence>
<evidence type="ECO:0000256" key="3">
    <source>
        <dbReference type="ARBA" id="ARBA00015370"/>
    </source>
</evidence>
<dbReference type="InterPro" id="IPR006073">
    <property type="entry name" value="GTP-bd"/>
</dbReference>
<dbReference type="CDD" id="cd01876">
    <property type="entry name" value="YihA_EngB"/>
    <property type="match status" value="1"/>
</dbReference>
<evidence type="ECO:0000256" key="5">
    <source>
        <dbReference type="ARBA" id="ARBA00022741"/>
    </source>
</evidence>
<sequence length="292" mass="33223">MERCFYQMSPFVSAMTRRMLKQALMSSKTVSSMSWSCRRHIHKPVSDLFTNPVDRLQPLLQVPIIPESESVFRPTRQEMEESSRLFDPQNLKGETFQFLGSWPNPHIMPKWNVPEIAFIGKSNVGKSSLLAAMFAQIQGLKVKVSSKPGSTKLMNVFNVNNLFHLVDMPGYGFNMPEHFETSVEAYLKSRRNLMTFILFDGSVGMTKNDEKYFKRYSDLNLPLCVVLTKIDLARSSTLLRSVLSVLTFRDQTKAHSCFPQPFLVSSMNGEGLAFLQSFIAYLTGHQQIASLQ</sequence>
<dbReference type="InterPro" id="IPR027417">
    <property type="entry name" value="P-loop_NTPase"/>
</dbReference>
<evidence type="ECO:0000256" key="2">
    <source>
        <dbReference type="ARBA" id="ARBA00009638"/>
    </source>
</evidence>
<proteinExistence type="inferred from homology"/>
<dbReference type="GO" id="GO:0046872">
    <property type="term" value="F:metal ion binding"/>
    <property type="evidence" value="ECO:0007669"/>
    <property type="project" value="UniProtKB-KW"/>
</dbReference>
<dbReference type="GO" id="GO:0005739">
    <property type="term" value="C:mitochondrion"/>
    <property type="evidence" value="ECO:0007669"/>
    <property type="project" value="TreeGrafter"/>
</dbReference>
<reference evidence="9" key="1">
    <citation type="submission" date="2014-12" db="EMBL/GenBank/DDBJ databases">
        <title>Insight into the proteome of Arion vulgaris.</title>
        <authorList>
            <person name="Aradska J."/>
            <person name="Bulat T."/>
            <person name="Smidak R."/>
            <person name="Sarate P."/>
            <person name="Gangsoo J."/>
            <person name="Sialana F."/>
            <person name="Bilban M."/>
            <person name="Lubec G."/>
        </authorList>
    </citation>
    <scope>NUCLEOTIDE SEQUENCE</scope>
    <source>
        <tissue evidence="9">Skin</tissue>
    </source>
</reference>
<dbReference type="PROSITE" id="PS51706">
    <property type="entry name" value="G_ENGB"/>
    <property type="match status" value="1"/>
</dbReference>
<evidence type="ECO:0000313" key="9">
    <source>
        <dbReference type="EMBL" id="CEK54362.1"/>
    </source>
</evidence>
<evidence type="ECO:0000256" key="7">
    <source>
        <dbReference type="ARBA" id="ARBA00023134"/>
    </source>
</evidence>
<organism evidence="9">
    <name type="scientific">Arion vulgaris</name>
    <dbReference type="NCBI Taxonomy" id="1028688"/>
    <lineage>
        <taxon>Eukaryota</taxon>
        <taxon>Metazoa</taxon>
        <taxon>Spiralia</taxon>
        <taxon>Lophotrochozoa</taxon>
        <taxon>Mollusca</taxon>
        <taxon>Gastropoda</taxon>
        <taxon>Heterobranchia</taxon>
        <taxon>Euthyneura</taxon>
        <taxon>Panpulmonata</taxon>
        <taxon>Eupulmonata</taxon>
        <taxon>Stylommatophora</taxon>
        <taxon>Helicina</taxon>
        <taxon>Arionoidea</taxon>
        <taxon>Arionidae</taxon>
        <taxon>Arion</taxon>
    </lineage>
</organism>
<dbReference type="PANTHER" id="PTHR46498:SF1">
    <property type="entry name" value="GTP-BINDING PROTEIN 8"/>
    <property type="match status" value="1"/>
</dbReference>
<comment type="similarity">
    <text evidence="2">Belongs to the TRAFAC class TrmE-Era-EngA-EngB-Septin-like GTPase superfamily. EngB GTPase family.</text>
</comment>
<dbReference type="InterPro" id="IPR030393">
    <property type="entry name" value="G_ENGB_dom"/>
</dbReference>
<evidence type="ECO:0000256" key="4">
    <source>
        <dbReference type="ARBA" id="ARBA00022723"/>
    </source>
</evidence>
<dbReference type="Gene3D" id="3.40.50.300">
    <property type="entry name" value="P-loop containing nucleotide triphosphate hydrolases"/>
    <property type="match status" value="1"/>
</dbReference>
<evidence type="ECO:0000256" key="6">
    <source>
        <dbReference type="ARBA" id="ARBA00022842"/>
    </source>
</evidence>
<gene>
    <name evidence="9" type="primary">ORF22595</name>
</gene>
<evidence type="ECO:0000256" key="1">
    <source>
        <dbReference type="ARBA" id="ARBA00001946"/>
    </source>
</evidence>
<keyword evidence="4" id="KW-0479">Metal-binding</keyword>
<dbReference type="NCBIfam" id="TIGR03598">
    <property type="entry name" value="GTPase_YsxC"/>
    <property type="match status" value="1"/>
</dbReference>
<dbReference type="AlphaFoldDB" id="A0A0B6YDN3"/>
<dbReference type="PANTHER" id="PTHR46498">
    <property type="entry name" value="GTP-BINDING PROTEIN 8"/>
    <property type="match status" value="1"/>
</dbReference>
<name>A0A0B6YDN3_9EUPU</name>
<dbReference type="GO" id="GO:0005525">
    <property type="term" value="F:GTP binding"/>
    <property type="evidence" value="ECO:0007669"/>
    <property type="project" value="UniProtKB-KW"/>
</dbReference>
<dbReference type="InterPro" id="IPR052279">
    <property type="entry name" value="EngB_GTPase"/>
</dbReference>
<comment type="cofactor">
    <cofactor evidence="1">
        <name>Mg(2+)</name>
        <dbReference type="ChEBI" id="CHEBI:18420"/>
    </cofactor>
</comment>
<dbReference type="InterPro" id="IPR019987">
    <property type="entry name" value="GTP-bd_ribosome_bio_YsxC"/>
</dbReference>
<dbReference type="SUPFAM" id="SSF52540">
    <property type="entry name" value="P-loop containing nucleoside triphosphate hydrolases"/>
    <property type="match status" value="1"/>
</dbReference>
<dbReference type="Pfam" id="PF01926">
    <property type="entry name" value="MMR_HSR1"/>
    <property type="match status" value="1"/>
</dbReference>
<feature type="domain" description="EngB-type G" evidence="8">
    <location>
        <begin position="112"/>
        <end position="285"/>
    </location>
</feature>
<protein>
    <recommendedName>
        <fullName evidence="3">GTP-binding protein 8</fullName>
    </recommendedName>
</protein>